<evidence type="ECO:0000256" key="3">
    <source>
        <dbReference type="ARBA" id="ARBA00023163"/>
    </source>
</evidence>
<dbReference type="InterPro" id="IPR050595">
    <property type="entry name" value="Bact_response_regulator"/>
</dbReference>
<dbReference type="CDD" id="cd17580">
    <property type="entry name" value="REC_2_DhkD-like"/>
    <property type="match status" value="1"/>
</dbReference>
<dbReference type="SUPFAM" id="SSF52172">
    <property type="entry name" value="CheY-like"/>
    <property type="match status" value="1"/>
</dbReference>
<evidence type="ECO:0000313" key="7">
    <source>
        <dbReference type="Proteomes" id="UP000273982"/>
    </source>
</evidence>
<sequence>MRALSIQVKTAERKRSELVMRAPLSPADAVQPKECSVTTPSARRVLVIDDDRDVADSMAMLLDVMGCDVRTAYSGAVGISLVSAFQPRIVFLDLGMPEMNGYEAARLIRNAPAGQQAQLIALSGWGQELDKKRTREAGFDRHLVKPADIEILEEILAACGDESQQI</sequence>
<evidence type="ECO:0000256" key="2">
    <source>
        <dbReference type="ARBA" id="ARBA00023015"/>
    </source>
</evidence>
<dbReference type="Proteomes" id="UP000273982">
    <property type="component" value="Chromosome"/>
</dbReference>
<organism evidence="6 7">
    <name type="scientific">Methylocystis rosea</name>
    <dbReference type="NCBI Taxonomy" id="173366"/>
    <lineage>
        <taxon>Bacteria</taxon>
        <taxon>Pseudomonadati</taxon>
        <taxon>Pseudomonadota</taxon>
        <taxon>Alphaproteobacteria</taxon>
        <taxon>Hyphomicrobiales</taxon>
        <taxon>Methylocystaceae</taxon>
        <taxon>Methylocystis</taxon>
    </lineage>
</organism>
<feature type="modified residue" description="4-aspartylphosphate" evidence="4">
    <location>
        <position position="93"/>
    </location>
</feature>
<evidence type="ECO:0000256" key="1">
    <source>
        <dbReference type="ARBA" id="ARBA00022553"/>
    </source>
</evidence>
<dbReference type="PANTHER" id="PTHR44591">
    <property type="entry name" value="STRESS RESPONSE REGULATOR PROTEIN 1"/>
    <property type="match status" value="1"/>
</dbReference>
<keyword evidence="3" id="KW-0804">Transcription</keyword>
<evidence type="ECO:0000256" key="4">
    <source>
        <dbReference type="PROSITE-ProRule" id="PRU00169"/>
    </source>
</evidence>
<keyword evidence="1 4" id="KW-0597">Phosphoprotein</keyword>
<dbReference type="AlphaFoldDB" id="A0A3G8MC18"/>
<feature type="domain" description="Response regulatory" evidence="5">
    <location>
        <begin position="44"/>
        <end position="160"/>
    </location>
</feature>
<dbReference type="InterPro" id="IPR011006">
    <property type="entry name" value="CheY-like_superfamily"/>
</dbReference>
<protein>
    <submittedName>
        <fullName evidence="6">Response regulator</fullName>
    </submittedName>
</protein>
<accession>A0A3G8MC18</accession>
<gene>
    <name evidence="6" type="ORF">EHO51_17260</name>
</gene>
<evidence type="ECO:0000313" key="6">
    <source>
        <dbReference type="EMBL" id="AZG78338.1"/>
    </source>
</evidence>
<name>A0A3G8MC18_9HYPH</name>
<dbReference type="InterPro" id="IPR001789">
    <property type="entry name" value="Sig_transdc_resp-reg_receiver"/>
</dbReference>
<dbReference type="GO" id="GO:0000160">
    <property type="term" value="P:phosphorelay signal transduction system"/>
    <property type="evidence" value="ECO:0007669"/>
    <property type="project" value="InterPro"/>
</dbReference>
<keyword evidence="2" id="KW-0805">Transcription regulation</keyword>
<evidence type="ECO:0000259" key="5">
    <source>
        <dbReference type="PROSITE" id="PS50110"/>
    </source>
</evidence>
<dbReference type="KEGG" id="mros:EHO51_17260"/>
<dbReference type="Gene3D" id="3.40.50.2300">
    <property type="match status" value="1"/>
</dbReference>
<dbReference type="PROSITE" id="PS50110">
    <property type="entry name" value="RESPONSE_REGULATORY"/>
    <property type="match status" value="1"/>
</dbReference>
<dbReference type="SMART" id="SM00448">
    <property type="entry name" value="REC"/>
    <property type="match status" value="1"/>
</dbReference>
<reference evidence="6 7" key="1">
    <citation type="submission" date="2018-11" db="EMBL/GenBank/DDBJ databases">
        <title>Genome squencing of methanotrophic bacteria isolated from alkaline groundwater in Korea.</title>
        <authorList>
            <person name="Nguyen L.N."/>
        </authorList>
    </citation>
    <scope>NUCLEOTIDE SEQUENCE [LARGE SCALE GENOMIC DNA]</scope>
    <source>
        <strain evidence="6 7">GW6</strain>
    </source>
</reference>
<dbReference type="PANTHER" id="PTHR44591:SF3">
    <property type="entry name" value="RESPONSE REGULATORY DOMAIN-CONTAINING PROTEIN"/>
    <property type="match status" value="1"/>
</dbReference>
<proteinExistence type="predicted"/>
<dbReference type="Pfam" id="PF00072">
    <property type="entry name" value="Response_reg"/>
    <property type="match status" value="1"/>
</dbReference>
<dbReference type="EMBL" id="CP034086">
    <property type="protein sequence ID" value="AZG78338.1"/>
    <property type="molecule type" value="Genomic_DNA"/>
</dbReference>